<protein>
    <submittedName>
        <fullName evidence="2">Uncharacterized protein</fullName>
    </submittedName>
</protein>
<reference evidence="2 3" key="1">
    <citation type="journal article" date="2018" name="PLoS Genet.">
        <title>Population sequencing reveals clonal diversity and ancestral inbreeding in the grapevine cultivar Chardonnay.</title>
        <authorList>
            <person name="Roach M.J."/>
            <person name="Johnson D.L."/>
            <person name="Bohlmann J."/>
            <person name="van Vuuren H.J."/>
            <person name="Jones S.J."/>
            <person name="Pretorius I.S."/>
            <person name="Schmidt S.A."/>
            <person name="Borneman A.R."/>
        </authorList>
    </citation>
    <scope>NUCLEOTIDE SEQUENCE [LARGE SCALE GENOMIC DNA]</scope>
    <source>
        <strain evidence="3">cv. Chardonnay</strain>
        <tissue evidence="2">Leaf</tissue>
    </source>
</reference>
<name>A0A438EJP9_VITVI</name>
<keyword evidence="1" id="KW-0732">Signal</keyword>
<sequence>MAAAAVVMMIATSLLLIGIGSVNVGEAWEEANVIHVVGKCCAKTAPRAGMNGLMAPTPLKVLGYLLRAWMIGGGDVLWK</sequence>
<organism evidence="2 3">
    <name type="scientific">Vitis vinifera</name>
    <name type="common">Grape</name>
    <dbReference type="NCBI Taxonomy" id="29760"/>
    <lineage>
        <taxon>Eukaryota</taxon>
        <taxon>Viridiplantae</taxon>
        <taxon>Streptophyta</taxon>
        <taxon>Embryophyta</taxon>
        <taxon>Tracheophyta</taxon>
        <taxon>Spermatophyta</taxon>
        <taxon>Magnoliopsida</taxon>
        <taxon>eudicotyledons</taxon>
        <taxon>Gunneridae</taxon>
        <taxon>Pentapetalae</taxon>
        <taxon>rosids</taxon>
        <taxon>Vitales</taxon>
        <taxon>Vitaceae</taxon>
        <taxon>Viteae</taxon>
        <taxon>Vitis</taxon>
    </lineage>
</organism>
<feature type="signal peptide" evidence="1">
    <location>
        <begin position="1"/>
        <end position="27"/>
    </location>
</feature>
<gene>
    <name evidence="2" type="ORF">CK203_096825</name>
</gene>
<feature type="chain" id="PRO_5019422229" evidence="1">
    <location>
        <begin position="28"/>
        <end position="79"/>
    </location>
</feature>
<evidence type="ECO:0000313" key="3">
    <source>
        <dbReference type="Proteomes" id="UP000288805"/>
    </source>
</evidence>
<comment type="caution">
    <text evidence="2">The sequence shown here is derived from an EMBL/GenBank/DDBJ whole genome shotgun (WGS) entry which is preliminary data.</text>
</comment>
<evidence type="ECO:0000256" key="1">
    <source>
        <dbReference type="SAM" id="SignalP"/>
    </source>
</evidence>
<accession>A0A438EJP9</accession>
<proteinExistence type="predicted"/>
<dbReference type="Proteomes" id="UP000288805">
    <property type="component" value="Unassembled WGS sequence"/>
</dbReference>
<dbReference type="AlphaFoldDB" id="A0A438EJP9"/>
<evidence type="ECO:0000313" key="2">
    <source>
        <dbReference type="EMBL" id="RVW47956.1"/>
    </source>
</evidence>
<dbReference type="EMBL" id="QGNW01001262">
    <property type="protein sequence ID" value="RVW47956.1"/>
    <property type="molecule type" value="Genomic_DNA"/>
</dbReference>